<dbReference type="NCBIfam" id="TIGR00254">
    <property type="entry name" value="GGDEF"/>
    <property type="match status" value="1"/>
</dbReference>
<dbReference type="AlphaFoldDB" id="A0A7X2Z7B9"/>
<comment type="caution">
    <text evidence="3">The sequence shown here is derived from an EMBL/GenBank/DDBJ whole genome shotgun (WGS) entry which is preliminary data.</text>
</comment>
<dbReference type="InterPro" id="IPR052163">
    <property type="entry name" value="DGC-Regulatory_Protein"/>
</dbReference>
<dbReference type="SMART" id="SM00267">
    <property type="entry name" value="GGDEF"/>
    <property type="match status" value="1"/>
</dbReference>
<proteinExistence type="predicted"/>
<evidence type="ECO:0000313" key="4">
    <source>
        <dbReference type="Proteomes" id="UP000450917"/>
    </source>
</evidence>
<reference evidence="3 4" key="1">
    <citation type="submission" date="2019-11" db="EMBL/GenBank/DDBJ databases">
        <title>Draft genome sequences of five Paenibacillus species of dairy origin.</title>
        <authorList>
            <person name="Olajide A.M."/>
            <person name="Chen S."/>
            <person name="Lapointe G."/>
        </authorList>
    </citation>
    <scope>NUCLEOTIDE SEQUENCE [LARGE SCALE GENOMIC DNA]</scope>
    <source>
        <strain evidence="3 4">2CS3</strain>
    </source>
</reference>
<dbReference type="SUPFAM" id="SSF55073">
    <property type="entry name" value="Nucleotide cyclase"/>
    <property type="match status" value="1"/>
</dbReference>
<feature type="domain" description="GGDEF" evidence="2">
    <location>
        <begin position="156"/>
        <end position="289"/>
    </location>
</feature>
<name>A0A7X2Z7B9_9BACL</name>
<feature type="domain" description="PAC" evidence="1">
    <location>
        <begin position="73"/>
        <end position="124"/>
    </location>
</feature>
<evidence type="ECO:0000259" key="2">
    <source>
        <dbReference type="PROSITE" id="PS50887"/>
    </source>
</evidence>
<dbReference type="PROSITE" id="PS50887">
    <property type="entry name" value="GGDEF"/>
    <property type="match status" value="1"/>
</dbReference>
<dbReference type="InterPro" id="IPR000700">
    <property type="entry name" value="PAS-assoc_C"/>
</dbReference>
<dbReference type="InterPro" id="IPR035965">
    <property type="entry name" value="PAS-like_dom_sf"/>
</dbReference>
<dbReference type="RefSeq" id="WP_054796939.1">
    <property type="nucleotide sequence ID" value="NZ_JARTHJ010000318.1"/>
</dbReference>
<dbReference type="SUPFAM" id="SSF55785">
    <property type="entry name" value="PYP-like sensor domain (PAS domain)"/>
    <property type="match status" value="1"/>
</dbReference>
<gene>
    <name evidence="3" type="ORF">GNP93_00170</name>
</gene>
<organism evidence="3 4">
    <name type="scientific">Paenibacillus validus</name>
    <dbReference type="NCBI Taxonomy" id="44253"/>
    <lineage>
        <taxon>Bacteria</taxon>
        <taxon>Bacillati</taxon>
        <taxon>Bacillota</taxon>
        <taxon>Bacilli</taxon>
        <taxon>Bacillales</taxon>
        <taxon>Paenibacillaceae</taxon>
        <taxon>Paenibacillus</taxon>
    </lineage>
</organism>
<dbReference type="PANTHER" id="PTHR46663:SF3">
    <property type="entry name" value="SLL0267 PROTEIN"/>
    <property type="match status" value="1"/>
</dbReference>
<evidence type="ECO:0000313" key="3">
    <source>
        <dbReference type="EMBL" id="MUG69080.1"/>
    </source>
</evidence>
<sequence>MENRLPDSFTDRLYRTAVQQSPDWLWLFDAAGTPIGVSPAHNAGEPLYAKVFDGDLQGLQNACQVLLQQSQSFVMMFRIFLPDGKLLWLEAKGYPLNHDGACGQAALSAKDISSYKQQEERLTRLAYHDALTGLPNRRLFHDRFTQALHIARRYHHKLALLYLDLDDFKRINDTYGHAIGDELLATAASRLSHSIREPDTICRMGGDEFVVLLQQFELREDVAKIGRRIAEVLSQPFELSGQQIAITSSIGAAFYPEDAPDADSLLQCADIAMYASKQQGKNDFQFYTQPKGGSA</sequence>
<protein>
    <submittedName>
        <fullName evidence="3">Diguanylate cyclase</fullName>
    </submittedName>
</protein>
<dbReference type="InterPro" id="IPR000160">
    <property type="entry name" value="GGDEF_dom"/>
</dbReference>
<dbReference type="Gene3D" id="3.30.70.270">
    <property type="match status" value="1"/>
</dbReference>
<dbReference type="Proteomes" id="UP000450917">
    <property type="component" value="Unassembled WGS sequence"/>
</dbReference>
<dbReference type="InterPro" id="IPR043128">
    <property type="entry name" value="Rev_trsase/Diguanyl_cyclase"/>
</dbReference>
<keyword evidence="4" id="KW-1185">Reference proteome</keyword>
<dbReference type="CDD" id="cd01949">
    <property type="entry name" value="GGDEF"/>
    <property type="match status" value="1"/>
</dbReference>
<dbReference type="InterPro" id="IPR029787">
    <property type="entry name" value="Nucleotide_cyclase"/>
</dbReference>
<dbReference type="FunFam" id="3.30.70.270:FF:000001">
    <property type="entry name" value="Diguanylate cyclase domain protein"/>
    <property type="match status" value="1"/>
</dbReference>
<dbReference type="EMBL" id="WNZX01000001">
    <property type="protein sequence ID" value="MUG69080.1"/>
    <property type="molecule type" value="Genomic_DNA"/>
</dbReference>
<dbReference type="Pfam" id="PF00990">
    <property type="entry name" value="GGDEF"/>
    <property type="match status" value="1"/>
</dbReference>
<evidence type="ECO:0000259" key="1">
    <source>
        <dbReference type="PROSITE" id="PS50113"/>
    </source>
</evidence>
<dbReference type="Gene3D" id="3.30.450.20">
    <property type="entry name" value="PAS domain"/>
    <property type="match status" value="1"/>
</dbReference>
<accession>A0A7X2Z7B9</accession>
<dbReference type="PANTHER" id="PTHR46663">
    <property type="entry name" value="DIGUANYLATE CYCLASE DGCT-RELATED"/>
    <property type="match status" value="1"/>
</dbReference>
<dbReference type="PROSITE" id="PS50113">
    <property type="entry name" value="PAC"/>
    <property type="match status" value="1"/>
</dbReference>